<sequence length="181" mass="20042">MFEKPENHITAVPSVLAFAANLANFQPASKPAKSLVTTLILLSKGRLLSPGFITDSWTDTTIELNGSFTQLEKEIRGAGDHFTHWTLVSHLSTDKTHTVFIPEQTAKLVIVDFHANGASLTANAATLSKMIPDIVSPRDAVDLFTSPKVIEDTTTDLWAFLRENSFSLEAYDWQVVLNWKK</sequence>
<dbReference type="Proteomes" id="UP000827284">
    <property type="component" value="Unassembled WGS sequence"/>
</dbReference>
<dbReference type="AlphaFoldDB" id="A0A9P3LX15"/>
<reference evidence="1" key="1">
    <citation type="submission" date="2021-11" db="EMBL/GenBank/DDBJ databases">
        <authorList>
            <person name="Herlambang A."/>
            <person name="Guo Y."/>
            <person name="Takashima Y."/>
            <person name="Nishizawa T."/>
        </authorList>
    </citation>
    <scope>NUCLEOTIDE SEQUENCE</scope>
    <source>
        <strain evidence="1">E1425</strain>
    </source>
</reference>
<organism evidence="1 2">
    <name type="scientific">Entomortierella parvispora</name>
    <dbReference type="NCBI Taxonomy" id="205924"/>
    <lineage>
        <taxon>Eukaryota</taxon>
        <taxon>Fungi</taxon>
        <taxon>Fungi incertae sedis</taxon>
        <taxon>Mucoromycota</taxon>
        <taxon>Mortierellomycotina</taxon>
        <taxon>Mortierellomycetes</taxon>
        <taxon>Mortierellales</taxon>
        <taxon>Mortierellaceae</taxon>
        <taxon>Entomortierella</taxon>
    </lineage>
</organism>
<keyword evidence="2" id="KW-1185">Reference proteome</keyword>
<name>A0A9P3LX15_9FUNG</name>
<dbReference type="EMBL" id="BQFW01000008">
    <property type="protein sequence ID" value="GJJ73886.1"/>
    <property type="molecule type" value="Genomic_DNA"/>
</dbReference>
<dbReference type="OrthoDB" id="2441166at2759"/>
<evidence type="ECO:0000313" key="2">
    <source>
        <dbReference type="Proteomes" id="UP000827284"/>
    </source>
</evidence>
<protein>
    <submittedName>
        <fullName evidence="1">Uncharacterized protein</fullName>
    </submittedName>
</protein>
<reference evidence="1" key="2">
    <citation type="journal article" date="2022" name="Microbiol. Resour. Announc.">
        <title>Whole-Genome Sequence of Entomortierella parvispora E1425, a Mucoromycotan Fungus Associated with Burkholderiaceae-Related Endosymbiotic Bacteria.</title>
        <authorList>
            <person name="Herlambang A."/>
            <person name="Guo Y."/>
            <person name="Takashima Y."/>
            <person name="Narisawa K."/>
            <person name="Ohta H."/>
            <person name="Nishizawa T."/>
        </authorList>
    </citation>
    <scope>NUCLEOTIDE SEQUENCE</scope>
    <source>
        <strain evidence="1">E1425</strain>
    </source>
</reference>
<gene>
    <name evidence="1" type="ORF">EMPS_06244</name>
</gene>
<accession>A0A9P3LX15</accession>
<proteinExistence type="predicted"/>
<evidence type="ECO:0000313" key="1">
    <source>
        <dbReference type="EMBL" id="GJJ73886.1"/>
    </source>
</evidence>
<comment type="caution">
    <text evidence="1">The sequence shown here is derived from an EMBL/GenBank/DDBJ whole genome shotgun (WGS) entry which is preliminary data.</text>
</comment>